<proteinExistence type="inferred from homology"/>
<dbReference type="EC" id="2.1.1.63" evidence="9"/>
<evidence type="ECO:0000256" key="5">
    <source>
        <dbReference type="ARBA" id="ARBA00022679"/>
    </source>
</evidence>
<dbReference type="STRING" id="1123303.GCA_000372425_00971"/>
<comment type="catalytic activity">
    <reaction evidence="8 9">
        <text>a 6-O-methyl-2'-deoxyguanosine in DNA + L-cysteinyl-[protein] = S-methyl-L-cysteinyl-[protein] + a 2'-deoxyguanosine in DNA</text>
        <dbReference type="Rhea" id="RHEA:24000"/>
        <dbReference type="Rhea" id="RHEA-COMP:10131"/>
        <dbReference type="Rhea" id="RHEA-COMP:10132"/>
        <dbReference type="Rhea" id="RHEA-COMP:11367"/>
        <dbReference type="Rhea" id="RHEA-COMP:11368"/>
        <dbReference type="ChEBI" id="CHEBI:29950"/>
        <dbReference type="ChEBI" id="CHEBI:82612"/>
        <dbReference type="ChEBI" id="CHEBI:85445"/>
        <dbReference type="ChEBI" id="CHEBI:85448"/>
        <dbReference type="EC" id="2.1.1.63"/>
    </reaction>
</comment>
<evidence type="ECO:0000256" key="8">
    <source>
        <dbReference type="ARBA" id="ARBA00049348"/>
    </source>
</evidence>
<dbReference type="InterPro" id="IPR036217">
    <property type="entry name" value="MethylDNA_cys_MeTrfase_DNAb"/>
</dbReference>
<dbReference type="PANTHER" id="PTHR10815">
    <property type="entry name" value="METHYLATED-DNA--PROTEIN-CYSTEINE METHYLTRANSFERASE"/>
    <property type="match status" value="1"/>
</dbReference>
<evidence type="ECO:0000256" key="2">
    <source>
        <dbReference type="ARBA" id="ARBA00008711"/>
    </source>
</evidence>
<evidence type="ECO:0000256" key="9">
    <source>
        <dbReference type="HAMAP-Rule" id="MF_00772"/>
    </source>
</evidence>
<dbReference type="KEGG" id="sfer:NCTC12278_01454"/>
<comment type="function">
    <text evidence="9">Involved in the cellular defense against the biological effects of O6-methylguanine (O6-MeG) and O4-methylthymine (O4-MeT) in DNA. Repairs the methylated nucleobase in DNA by stoichiometrically transferring the methyl group to a cysteine residue in the enzyme. This is a suicide reaction: the enzyme is irreversibly inactivated.</text>
</comment>
<dbReference type="InterPro" id="IPR008332">
    <property type="entry name" value="MethylG_MeTrfase_N"/>
</dbReference>
<dbReference type="SUPFAM" id="SSF53155">
    <property type="entry name" value="Methylated DNA-protein cysteine methyltransferase domain"/>
    <property type="match status" value="1"/>
</dbReference>
<dbReference type="Pfam" id="PF01035">
    <property type="entry name" value="DNA_binding_1"/>
    <property type="match status" value="1"/>
</dbReference>
<name>A0A2X3VT30_9STRE</name>
<dbReference type="Pfam" id="PF02870">
    <property type="entry name" value="Methyltransf_1N"/>
    <property type="match status" value="1"/>
</dbReference>
<organism evidence="12 13">
    <name type="scientific">Streptococcus ferus</name>
    <dbReference type="NCBI Taxonomy" id="1345"/>
    <lineage>
        <taxon>Bacteria</taxon>
        <taxon>Bacillati</taxon>
        <taxon>Bacillota</taxon>
        <taxon>Bacilli</taxon>
        <taxon>Lactobacillales</taxon>
        <taxon>Streptococcaceae</taxon>
        <taxon>Streptococcus</taxon>
    </lineage>
</organism>
<dbReference type="RefSeq" id="WP_018030298.1">
    <property type="nucleotide sequence ID" value="NZ_JBGXUQ010000006.1"/>
</dbReference>
<dbReference type="OrthoDB" id="9802228at2"/>
<keyword evidence="4 9" id="KW-0489">Methyltransferase</keyword>
<dbReference type="FunFam" id="1.10.10.10:FF:000214">
    <property type="entry name" value="Methylated-DNA--protein-cysteine methyltransferase"/>
    <property type="match status" value="1"/>
</dbReference>
<keyword evidence="7 9" id="KW-0234">DNA repair</keyword>
<accession>A0A2X3VT30</accession>
<evidence type="ECO:0000256" key="4">
    <source>
        <dbReference type="ARBA" id="ARBA00022603"/>
    </source>
</evidence>
<dbReference type="InterPro" id="IPR036631">
    <property type="entry name" value="MGMT_N_sf"/>
</dbReference>
<keyword evidence="6 9" id="KW-0227">DNA damage</keyword>
<dbReference type="NCBIfam" id="TIGR00589">
    <property type="entry name" value="ogt"/>
    <property type="match status" value="1"/>
</dbReference>
<evidence type="ECO:0000256" key="7">
    <source>
        <dbReference type="ARBA" id="ARBA00023204"/>
    </source>
</evidence>
<comment type="similarity">
    <text evidence="2 9">Belongs to the MGMT family.</text>
</comment>
<comment type="miscellaneous">
    <text evidence="9">This enzyme catalyzes only one turnover and therefore is not strictly catalytic. According to one definition, an enzyme is a biocatalyst that acts repeatedly and over many reaction cycles.</text>
</comment>
<dbReference type="Gene3D" id="3.30.160.70">
    <property type="entry name" value="Methylated DNA-protein cysteine methyltransferase domain"/>
    <property type="match status" value="1"/>
</dbReference>
<gene>
    <name evidence="12" type="primary">ogt_2</name>
    <name evidence="12" type="ORF">NCTC12278_01454</name>
</gene>
<comment type="catalytic activity">
    <reaction evidence="1 9">
        <text>a 4-O-methyl-thymidine in DNA + L-cysteinyl-[protein] = a thymidine in DNA + S-methyl-L-cysteinyl-[protein]</text>
        <dbReference type="Rhea" id="RHEA:53428"/>
        <dbReference type="Rhea" id="RHEA-COMP:10131"/>
        <dbReference type="Rhea" id="RHEA-COMP:10132"/>
        <dbReference type="Rhea" id="RHEA-COMP:13555"/>
        <dbReference type="Rhea" id="RHEA-COMP:13556"/>
        <dbReference type="ChEBI" id="CHEBI:29950"/>
        <dbReference type="ChEBI" id="CHEBI:82612"/>
        <dbReference type="ChEBI" id="CHEBI:137386"/>
        <dbReference type="ChEBI" id="CHEBI:137387"/>
        <dbReference type="EC" id="2.1.1.63"/>
    </reaction>
</comment>
<dbReference type="CDD" id="cd06445">
    <property type="entry name" value="ATase"/>
    <property type="match status" value="1"/>
</dbReference>
<dbReference type="InterPro" id="IPR014048">
    <property type="entry name" value="MethylDNA_cys_MeTrfase_DNA-bd"/>
</dbReference>
<evidence type="ECO:0000256" key="1">
    <source>
        <dbReference type="ARBA" id="ARBA00001286"/>
    </source>
</evidence>
<dbReference type="GO" id="GO:0005737">
    <property type="term" value="C:cytoplasm"/>
    <property type="evidence" value="ECO:0007669"/>
    <property type="project" value="UniProtKB-SubCell"/>
</dbReference>
<evidence type="ECO:0000256" key="3">
    <source>
        <dbReference type="ARBA" id="ARBA00022490"/>
    </source>
</evidence>
<dbReference type="InterPro" id="IPR001497">
    <property type="entry name" value="MethylDNA_cys_MeTrfase_AS"/>
</dbReference>
<dbReference type="InterPro" id="IPR023546">
    <property type="entry name" value="MGMT"/>
</dbReference>
<keyword evidence="13" id="KW-1185">Reference proteome</keyword>
<protein>
    <recommendedName>
        <fullName evidence="9">Methylated-DNA--protein-cysteine methyltransferase</fullName>
        <ecNumber evidence="9">2.1.1.63</ecNumber>
    </recommendedName>
    <alternativeName>
        <fullName evidence="9">6-O-methylguanine-DNA methyltransferase</fullName>
        <shortName evidence="9">MGMT</shortName>
    </alternativeName>
    <alternativeName>
        <fullName evidence="9">O-6-methylguanine-DNA-alkyltransferase</fullName>
    </alternativeName>
</protein>
<dbReference type="Gene3D" id="1.10.10.10">
    <property type="entry name" value="Winged helix-like DNA-binding domain superfamily/Winged helix DNA-binding domain"/>
    <property type="match status" value="1"/>
</dbReference>
<dbReference type="HAMAP" id="MF_00772">
    <property type="entry name" value="OGT"/>
    <property type="match status" value="1"/>
</dbReference>
<dbReference type="Proteomes" id="UP000249495">
    <property type="component" value="Chromosome 1"/>
</dbReference>
<sequence>MTVFYQTTYSSPIGDLSLLADEEGLLGVWFLEQRYFQRGYEEILALEEDNRHLIAARKWLDAYFKGENPSLSALSLCPRGTAFQQRVWQLLQDIPYGETLTYGDIAQRLNCPSAQAVGGAVGKNPLSIMIPCHRVLGSRGHLTGYAGGLDRKNWLLAHEQSAI</sequence>
<keyword evidence="3 9" id="KW-0963">Cytoplasm</keyword>
<dbReference type="GO" id="GO:0003908">
    <property type="term" value="F:methylated-DNA-[protein]-cysteine S-methyltransferase activity"/>
    <property type="evidence" value="ECO:0007669"/>
    <property type="project" value="UniProtKB-UniRule"/>
</dbReference>
<keyword evidence="5 9" id="KW-0808">Transferase</keyword>
<evidence type="ECO:0000256" key="6">
    <source>
        <dbReference type="ARBA" id="ARBA00022763"/>
    </source>
</evidence>
<evidence type="ECO:0000313" key="12">
    <source>
        <dbReference type="EMBL" id="SQF40875.1"/>
    </source>
</evidence>
<dbReference type="SUPFAM" id="SSF46767">
    <property type="entry name" value="Methylated DNA-protein cysteine methyltransferase, C-terminal domain"/>
    <property type="match status" value="1"/>
</dbReference>
<dbReference type="GO" id="GO:0032259">
    <property type="term" value="P:methylation"/>
    <property type="evidence" value="ECO:0007669"/>
    <property type="project" value="UniProtKB-KW"/>
</dbReference>
<reference evidence="12 13" key="1">
    <citation type="submission" date="2018-06" db="EMBL/GenBank/DDBJ databases">
        <authorList>
            <consortium name="Pathogen Informatics"/>
            <person name="Doyle S."/>
        </authorList>
    </citation>
    <scope>NUCLEOTIDE SEQUENCE [LARGE SCALE GENOMIC DNA]</scope>
    <source>
        <strain evidence="12 13">NCTC12278</strain>
    </source>
</reference>
<dbReference type="EMBL" id="LS483343">
    <property type="protein sequence ID" value="SQF40875.1"/>
    <property type="molecule type" value="Genomic_DNA"/>
</dbReference>
<evidence type="ECO:0000259" key="11">
    <source>
        <dbReference type="Pfam" id="PF02870"/>
    </source>
</evidence>
<feature type="domain" description="Methylguanine DNA methyltransferase ribonuclease-like" evidence="11">
    <location>
        <begin position="5"/>
        <end position="74"/>
    </location>
</feature>
<dbReference type="InterPro" id="IPR036388">
    <property type="entry name" value="WH-like_DNA-bd_sf"/>
</dbReference>
<dbReference type="AlphaFoldDB" id="A0A2X3VT30"/>
<dbReference type="PROSITE" id="PS00374">
    <property type="entry name" value="MGMT"/>
    <property type="match status" value="1"/>
</dbReference>
<feature type="domain" description="Methylated-DNA-[protein]-cysteine S-methyltransferase DNA binding" evidence="10">
    <location>
        <begin position="82"/>
        <end position="160"/>
    </location>
</feature>
<feature type="active site" description="Nucleophile; methyl group acceptor" evidence="9">
    <location>
        <position position="132"/>
    </location>
</feature>
<evidence type="ECO:0000313" key="13">
    <source>
        <dbReference type="Proteomes" id="UP000249495"/>
    </source>
</evidence>
<evidence type="ECO:0000259" key="10">
    <source>
        <dbReference type="Pfam" id="PF01035"/>
    </source>
</evidence>
<dbReference type="PANTHER" id="PTHR10815:SF5">
    <property type="entry name" value="METHYLATED-DNA--PROTEIN-CYSTEINE METHYLTRANSFERASE"/>
    <property type="match status" value="1"/>
</dbReference>
<comment type="subcellular location">
    <subcellularLocation>
        <location evidence="9">Cytoplasm</location>
    </subcellularLocation>
</comment>
<dbReference type="GO" id="GO:0006307">
    <property type="term" value="P:DNA alkylation repair"/>
    <property type="evidence" value="ECO:0007669"/>
    <property type="project" value="UniProtKB-UniRule"/>
</dbReference>